<dbReference type="InterPro" id="IPR000195">
    <property type="entry name" value="Rab-GAP-TBC_dom"/>
</dbReference>
<accession>A0A9W7BG06</accession>
<comment type="caution">
    <text evidence="3">The sequence shown here is derived from an EMBL/GenBank/DDBJ whole genome shotgun (WGS) entry which is preliminary data.</text>
</comment>
<name>A0A9W7BG06_9STRA</name>
<dbReference type="Gene3D" id="1.10.8.270">
    <property type="entry name" value="putative rabgap domain of human tbc1 domain family member 14 like domains"/>
    <property type="match status" value="1"/>
</dbReference>
<evidence type="ECO:0000256" key="1">
    <source>
        <dbReference type="SAM" id="MobiDB-lite"/>
    </source>
</evidence>
<organism evidence="3 4">
    <name type="scientific">Triparma laevis f. inornata</name>
    <dbReference type="NCBI Taxonomy" id="1714386"/>
    <lineage>
        <taxon>Eukaryota</taxon>
        <taxon>Sar</taxon>
        <taxon>Stramenopiles</taxon>
        <taxon>Ochrophyta</taxon>
        <taxon>Bolidophyceae</taxon>
        <taxon>Parmales</taxon>
        <taxon>Triparmaceae</taxon>
        <taxon>Triparma</taxon>
    </lineage>
</organism>
<evidence type="ECO:0000313" key="4">
    <source>
        <dbReference type="Proteomes" id="UP001162640"/>
    </source>
</evidence>
<dbReference type="PROSITE" id="PS50086">
    <property type="entry name" value="TBC_RABGAP"/>
    <property type="match status" value="1"/>
</dbReference>
<dbReference type="EMBL" id="BLQM01000385">
    <property type="protein sequence ID" value="GMH86962.1"/>
    <property type="molecule type" value="Genomic_DNA"/>
</dbReference>
<dbReference type="Pfam" id="PF00566">
    <property type="entry name" value="RabGAP-TBC"/>
    <property type="match status" value="1"/>
</dbReference>
<dbReference type="Proteomes" id="UP001162640">
    <property type="component" value="Unassembled WGS sequence"/>
</dbReference>
<feature type="region of interest" description="Disordered" evidence="1">
    <location>
        <begin position="1"/>
        <end position="28"/>
    </location>
</feature>
<dbReference type="InterPro" id="IPR035969">
    <property type="entry name" value="Rab-GAP_TBC_sf"/>
</dbReference>
<protein>
    <recommendedName>
        <fullName evidence="2">Rab-GAP TBC domain-containing protein</fullName>
    </recommendedName>
</protein>
<reference evidence="4" key="1">
    <citation type="journal article" date="2023" name="Commun. Biol.">
        <title>Genome analysis of Parmales, the sister group of diatoms, reveals the evolutionary specialization of diatoms from phago-mixotrophs to photoautotrophs.</title>
        <authorList>
            <person name="Ban H."/>
            <person name="Sato S."/>
            <person name="Yoshikawa S."/>
            <person name="Yamada K."/>
            <person name="Nakamura Y."/>
            <person name="Ichinomiya M."/>
            <person name="Sato N."/>
            <person name="Blanc-Mathieu R."/>
            <person name="Endo H."/>
            <person name="Kuwata A."/>
            <person name="Ogata H."/>
        </authorList>
    </citation>
    <scope>NUCLEOTIDE SEQUENCE [LARGE SCALE GENOMIC DNA]</scope>
</reference>
<evidence type="ECO:0000313" key="3">
    <source>
        <dbReference type="EMBL" id="GMH86962.1"/>
    </source>
</evidence>
<gene>
    <name evidence="3" type="ORF">TL16_g10708</name>
</gene>
<feature type="domain" description="Rab-GAP TBC" evidence="2">
    <location>
        <begin position="85"/>
        <end position="325"/>
    </location>
</feature>
<sequence length="485" mass="53782">MSTSPTLTSSYHSALTSSTSQSSSSSPTPSTSSSLLSLLFSHPLSPQISVYLPSIAPLVLLSTLISLPPPISLIKHYITTHGCTNLPPPSRLHYYSYILNTRSSFITTLSNLPQFKDGTDFNIDPLLIYLQILHSQPSGTIESLINLPPTPLSETGKQGEILRDITRTFPLTTFFKTQSNRQSLSNILNVVGEIGGVGYCQGMNYVVAGMLLCSHLPTGSNEERIQIESQITFILTTLIQPHHLNPSFDLSFDQFWGTHIPGMRLACYQFETLGREKDKRLWDHVEGGGFRLSDVMVAKGFITGEMYDVEVGDCFVVLDAVVTFGRVGILKLGLKRLGRKRGEIMEISEIDTPGKPPPQQPQRPNFDTWSHRYGPTNSLIPRNLLQSTKQNLHNLEKSTDHDSAILRSKISSSSVKISSIHDSIITLKLKLMHHVEKCDSLVLQKNTIKSQTSHLLTLHAPSQQSTLPSDLTALKKVRSREERSN</sequence>
<dbReference type="AlphaFoldDB" id="A0A9W7BG06"/>
<dbReference type="SUPFAM" id="SSF47923">
    <property type="entry name" value="Ypt/Rab-GAP domain of gyp1p"/>
    <property type="match status" value="1"/>
</dbReference>
<evidence type="ECO:0000259" key="2">
    <source>
        <dbReference type="PROSITE" id="PS50086"/>
    </source>
</evidence>
<proteinExistence type="predicted"/>